<proteinExistence type="predicted"/>
<evidence type="ECO:0008006" key="5">
    <source>
        <dbReference type="Google" id="ProtNLM"/>
    </source>
</evidence>
<dbReference type="InterPro" id="IPR013783">
    <property type="entry name" value="Ig-like_fold"/>
</dbReference>
<gene>
    <name evidence="3" type="ORF">PPROV_000030900</name>
</gene>
<feature type="compositionally biased region" description="Low complexity" evidence="2">
    <location>
        <begin position="48"/>
        <end position="58"/>
    </location>
</feature>
<keyword evidence="1" id="KW-0175">Coiled coil</keyword>
<name>A0A830H5L0_9CHLO</name>
<evidence type="ECO:0000256" key="1">
    <source>
        <dbReference type="SAM" id="Coils"/>
    </source>
</evidence>
<dbReference type="GO" id="GO:2001070">
    <property type="term" value="F:starch binding"/>
    <property type="evidence" value="ECO:0007669"/>
    <property type="project" value="InterPro"/>
</dbReference>
<organism evidence="3 4">
    <name type="scientific">Pycnococcus provasolii</name>
    <dbReference type="NCBI Taxonomy" id="41880"/>
    <lineage>
        <taxon>Eukaryota</taxon>
        <taxon>Viridiplantae</taxon>
        <taxon>Chlorophyta</taxon>
        <taxon>Pseudoscourfieldiophyceae</taxon>
        <taxon>Pseudoscourfieldiales</taxon>
        <taxon>Pycnococcaceae</taxon>
        <taxon>Pycnococcus</taxon>
    </lineage>
</organism>
<dbReference type="OrthoDB" id="542705at2759"/>
<reference evidence="3" key="1">
    <citation type="submission" date="2020-10" db="EMBL/GenBank/DDBJ databases">
        <title>Unveiling of a novel bifunctional photoreceptor, Dualchrome1, isolated from a cosmopolitan green alga.</title>
        <authorList>
            <person name="Suzuki S."/>
            <person name="Kawachi M."/>
        </authorList>
    </citation>
    <scope>NUCLEOTIDE SEQUENCE</scope>
    <source>
        <strain evidence="3">NIES 2893</strain>
    </source>
</reference>
<keyword evidence="4" id="KW-1185">Reference proteome</keyword>
<accession>A0A830H5L0</accession>
<evidence type="ECO:0000256" key="2">
    <source>
        <dbReference type="SAM" id="MobiDB-lite"/>
    </source>
</evidence>
<sequence length="240" mass="25933">MSSHVLSTRGCSSSSLLSSRRRTSYPLFLGSSGVFRKKSLQEVRASPADANKNDNAAATSGADATTQEEMPVEVMDMFREAQQNILELNRSRLVALEELQLARARIEDLEERCLEAERKAAEASAMLVQGSAGTASSSSSSQQTSGVTLRYITGWEEAYVHYADAEGQWTTPPGEQMTKVDSKEDGKGNVFEVSLPASANFVVNNGGGDWDQPGSGHGANYEVKEPGVYTLSKGELKKDR</sequence>
<comment type="caution">
    <text evidence="3">The sequence shown here is derived from an EMBL/GenBank/DDBJ whole genome shotgun (WGS) entry which is preliminary data.</text>
</comment>
<feature type="region of interest" description="Disordered" evidence="2">
    <location>
        <begin position="45"/>
        <end position="66"/>
    </location>
</feature>
<dbReference type="EMBL" id="BNJQ01000001">
    <property type="protein sequence ID" value="GHP01553.1"/>
    <property type="molecule type" value="Genomic_DNA"/>
</dbReference>
<protein>
    <recommendedName>
        <fullName evidence="5">Carbohydrate binding module family 25 domain-containing protein</fullName>
    </recommendedName>
</protein>
<evidence type="ECO:0000313" key="3">
    <source>
        <dbReference type="EMBL" id="GHP01553.1"/>
    </source>
</evidence>
<feature type="coiled-coil region" evidence="1">
    <location>
        <begin position="92"/>
        <end position="126"/>
    </location>
</feature>
<evidence type="ECO:0000313" key="4">
    <source>
        <dbReference type="Proteomes" id="UP000660262"/>
    </source>
</evidence>
<dbReference type="Proteomes" id="UP000660262">
    <property type="component" value="Unassembled WGS sequence"/>
</dbReference>
<dbReference type="Gene3D" id="2.60.40.10">
    <property type="entry name" value="Immunoglobulins"/>
    <property type="match status" value="1"/>
</dbReference>
<dbReference type="AlphaFoldDB" id="A0A830H5L0"/>